<accession>D3V844</accession>
<dbReference type="HOGENOM" id="CLU_3298809_0_0_6"/>
<reference evidence="1" key="1">
    <citation type="journal article" date="2011" name="PLoS ONE">
        <title>The entomopathogenic bacterial endosymbionts xenorhabdus and photorhabdus: convergent lifestyles from divergent genomes.</title>
        <authorList>
            <person name="Chaston J.M."/>
            <person name="Suen G."/>
            <person name="Tucker S.L."/>
            <person name="Andersen A.W."/>
            <person name="Bhasin A."/>
            <person name="Bode E."/>
            <person name="Bode H.B."/>
            <person name="Brachmann A.O."/>
            <person name="Cowles C.E."/>
            <person name="Cowles K.N."/>
            <person name="Darby C."/>
            <person name="de Leon L."/>
            <person name="Drace K."/>
            <person name="Du Z."/>
            <person name="Givaudan A."/>
            <person name="Herbert Tran E.E."/>
            <person name="Jewell K.A."/>
            <person name="Knack J.J."/>
            <person name="Krasomil-Osterfeld K.C."/>
            <person name="Kukor R."/>
            <person name="Lanois A."/>
            <person name="Latreille P."/>
            <person name="Leimgruber N.K."/>
            <person name="Lipke C.M."/>
            <person name="Liu R."/>
            <person name="Lu X."/>
            <person name="Martens E.C."/>
            <person name="Marri P.R."/>
            <person name="Medigue C."/>
            <person name="Menard M.L."/>
            <person name="Miller N.M."/>
            <person name="Morales-Soto N."/>
            <person name="Norton S."/>
            <person name="Ogier J.C."/>
            <person name="Orchard S.S."/>
            <person name="Park D."/>
            <person name="Park Y."/>
            <person name="Qurollo B.A."/>
            <person name="Sugar D.R."/>
            <person name="Richards G.R."/>
            <person name="Rouy Z."/>
            <person name="Slominski B."/>
            <person name="Slominski K."/>
            <person name="Snyder H."/>
            <person name="Tjaden B.C."/>
            <person name="van der Hoeven R."/>
            <person name="Welch R.D."/>
            <person name="Wheeler C."/>
            <person name="Xiang B."/>
            <person name="Barbazuk B."/>
            <person name="Gaudriault S."/>
            <person name="Goodner B."/>
            <person name="Slater S.C."/>
            <person name="Forst S."/>
            <person name="Goldman B.S."/>
            <person name="Goodrich-Blair H."/>
        </authorList>
    </citation>
    <scope>NUCLEOTIDE SEQUENCE [LARGE SCALE GENOMIC DNA]</scope>
    <source>
        <strain evidence="1">SS-2004</strain>
    </source>
</reference>
<dbReference type="KEGG" id="xbo:XBJ1_2882"/>
<organism evidence="1 2">
    <name type="scientific">Xenorhabdus bovienii (strain SS-2004)</name>
    <name type="common">Xenorhabdus nematophila subsp. bovienii</name>
    <dbReference type="NCBI Taxonomy" id="406818"/>
    <lineage>
        <taxon>Bacteria</taxon>
        <taxon>Pseudomonadati</taxon>
        <taxon>Pseudomonadota</taxon>
        <taxon>Gammaproteobacteria</taxon>
        <taxon>Enterobacterales</taxon>
        <taxon>Morganellaceae</taxon>
        <taxon>Xenorhabdus</taxon>
    </lineage>
</organism>
<name>D3V844_XENBS</name>
<evidence type="ECO:0000313" key="2">
    <source>
        <dbReference type="Proteomes" id="UP000002045"/>
    </source>
</evidence>
<gene>
    <name evidence="1" type="ordered locus">XBJ1_2882</name>
</gene>
<proteinExistence type="predicted"/>
<sequence>MIKHGMLPTWIAIAVRTAVSTNPGINISTGLCWNLSILPS</sequence>
<dbReference type="Proteomes" id="UP000002045">
    <property type="component" value="Chromosome"/>
</dbReference>
<dbReference type="EMBL" id="FN667741">
    <property type="protein sequence ID" value="CBJ82006.1"/>
    <property type="molecule type" value="Genomic_DNA"/>
</dbReference>
<dbReference type="AlphaFoldDB" id="D3V844"/>
<protein>
    <submittedName>
        <fullName evidence="1">Uncharacterized protein</fullName>
    </submittedName>
</protein>
<evidence type="ECO:0000313" key="1">
    <source>
        <dbReference type="EMBL" id="CBJ82006.1"/>
    </source>
</evidence>